<accession>A0A941CQ86</accession>
<comment type="caution">
    <text evidence="1">The sequence shown here is derived from an EMBL/GenBank/DDBJ whole genome shotgun (WGS) entry which is preliminary data.</text>
</comment>
<dbReference type="EMBL" id="JAGSCS010000014">
    <property type="protein sequence ID" value="MBR0576765.1"/>
    <property type="molecule type" value="Genomic_DNA"/>
</dbReference>
<evidence type="ECO:0000313" key="1">
    <source>
        <dbReference type="EMBL" id="MBR0576765.1"/>
    </source>
</evidence>
<reference evidence="1" key="1">
    <citation type="submission" date="2021-04" db="EMBL/GenBank/DDBJ databases">
        <title>Proteiniclasticum sedimins sp. nov., an obligate anaerobic bacterium isolated from anaerobic sludge.</title>
        <authorList>
            <person name="Liu J."/>
        </authorList>
    </citation>
    <scope>NUCLEOTIDE SEQUENCE</scope>
    <source>
        <strain evidence="1">BAD-10</strain>
    </source>
</reference>
<sequence length="125" mass="14424">MKTAATVIGTILICFILFITFTPAGRATWNNYTHGMQKVDDATLYKTRQKVENEARAMVASYKADKLKYEQYKASPDKQQQEWGEQAKMRANQTASIYNNFMLTNRYVFEGNIPPDINYQLELIP</sequence>
<name>A0A941CQ86_9CLOT</name>
<organism evidence="1 2">
    <name type="scientific">Proteiniclasticum sediminis</name>
    <dbReference type="NCBI Taxonomy" id="2804028"/>
    <lineage>
        <taxon>Bacteria</taxon>
        <taxon>Bacillati</taxon>
        <taxon>Bacillota</taxon>
        <taxon>Clostridia</taxon>
        <taxon>Eubacteriales</taxon>
        <taxon>Clostridiaceae</taxon>
        <taxon>Proteiniclasticum</taxon>
    </lineage>
</organism>
<protein>
    <submittedName>
        <fullName evidence="1">Uncharacterized protein</fullName>
    </submittedName>
</protein>
<gene>
    <name evidence="1" type="ORF">KCG48_10515</name>
</gene>
<dbReference type="Proteomes" id="UP000675379">
    <property type="component" value="Unassembled WGS sequence"/>
</dbReference>
<dbReference type="RefSeq" id="WP_211802184.1">
    <property type="nucleotide sequence ID" value="NZ_JAGSCS010000014.1"/>
</dbReference>
<dbReference type="AlphaFoldDB" id="A0A941CQ86"/>
<proteinExistence type="predicted"/>
<keyword evidence="2" id="KW-1185">Reference proteome</keyword>
<evidence type="ECO:0000313" key="2">
    <source>
        <dbReference type="Proteomes" id="UP000675379"/>
    </source>
</evidence>